<feature type="transmembrane region" description="Helical" evidence="19">
    <location>
        <begin position="79"/>
        <end position="98"/>
    </location>
</feature>
<dbReference type="InterPro" id="IPR000374">
    <property type="entry name" value="PC_trans"/>
</dbReference>
<evidence type="ECO:0000256" key="3">
    <source>
        <dbReference type="ARBA" id="ARBA00005119"/>
    </source>
</evidence>
<dbReference type="UniPathway" id="UPA00557">
    <property type="reaction ID" value="UER00614"/>
</dbReference>
<reference evidence="20 21" key="1">
    <citation type="submission" date="2018-06" db="EMBL/GenBank/DDBJ databases">
        <title>The draft genome sequence of Crocinitomix sp. SM1701.</title>
        <authorList>
            <person name="Zhang X."/>
        </authorList>
    </citation>
    <scope>NUCLEOTIDE SEQUENCE [LARGE SCALE GENOMIC DNA]</scope>
    <source>
        <strain evidence="20 21">SM1701</strain>
    </source>
</reference>
<accession>A0A2W1MZP1</accession>
<keyword evidence="11 18" id="KW-0812">Transmembrane</keyword>
<comment type="similarity">
    <text evidence="5 18">Belongs to the CDS family.</text>
</comment>
<evidence type="ECO:0000256" key="1">
    <source>
        <dbReference type="ARBA" id="ARBA00001698"/>
    </source>
</evidence>
<comment type="pathway">
    <text evidence="3 18">Phospholipid metabolism; CDP-diacylglycerol biosynthesis; CDP-diacylglycerol from sn-glycerol 3-phosphate: step 3/3.</text>
</comment>
<evidence type="ECO:0000256" key="19">
    <source>
        <dbReference type="SAM" id="Phobius"/>
    </source>
</evidence>
<proteinExistence type="inferred from homology"/>
<dbReference type="Proteomes" id="UP000249248">
    <property type="component" value="Unassembled WGS sequence"/>
</dbReference>
<dbReference type="EMBL" id="QKSB01000006">
    <property type="protein sequence ID" value="PZE16864.1"/>
    <property type="molecule type" value="Genomic_DNA"/>
</dbReference>
<feature type="transmembrane region" description="Helical" evidence="19">
    <location>
        <begin position="137"/>
        <end position="160"/>
    </location>
</feature>
<sequence length="268" mass="30141">MLQRAIWGGVFVAILLTGILLGDLYFHILFGVITIISLNEFYSLFKKQAVKPNYGPGIIFGTLFYFLGSWALAFEFWSIYLVALLILSFPLLALFELYRKKKRPFENIGVTVLGWFYISLPMILLNDLMWDGDLQSWSNFLPVLSLFILVWTSDTFAYLIGKSIGKHKLFERISPNKSWEGFFGGLLFAVIAGIIIAYAFEVSILKYAILGVVIATFGTLGDLIESMLKRSVNVKDSGNVIPGHGGILDRIDAVLFVIPLVYLLFQLV</sequence>
<dbReference type="GO" id="GO:0016024">
    <property type="term" value="P:CDP-diacylglycerol biosynthetic process"/>
    <property type="evidence" value="ECO:0007669"/>
    <property type="project" value="UniProtKB-UniPathway"/>
</dbReference>
<keyword evidence="16" id="KW-0594">Phospholipid biosynthesis</keyword>
<comment type="caution">
    <text evidence="20">The sequence shown here is derived from an EMBL/GenBank/DDBJ whole genome shotgun (WGS) entry which is preliminary data.</text>
</comment>
<keyword evidence="17" id="KW-1208">Phospholipid metabolism</keyword>
<protein>
    <recommendedName>
        <fullName evidence="7 18">Phosphatidate cytidylyltransferase</fullName>
        <ecNumber evidence="6 18">2.7.7.41</ecNumber>
    </recommendedName>
</protein>
<keyword evidence="15 19" id="KW-0472">Membrane</keyword>
<dbReference type="PANTHER" id="PTHR46382">
    <property type="entry name" value="PHOSPHATIDATE CYTIDYLYLTRANSFERASE"/>
    <property type="match status" value="1"/>
</dbReference>
<evidence type="ECO:0000256" key="4">
    <source>
        <dbReference type="ARBA" id="ARBA00005189"/>
    </source>
</evidence>
<keyword evidence="13 19" id="KW-1133">Transmembrane helix</keyword>
<evidence type="ECO:0000256" key="6">
    <source>
        <dbReference type="ARBA" id="ARBA00012487"/>
    </source>
</evidence>
<comment type="catalytic activity">
    <reaction evidence="1 18">
        <text>a 1,2-diacyl-sn-glycero-3-phosphate + CTP + H(+) = a CDP-1,2-diacyl-sn-glycerol + diphosphate</text>
        <dbReference type="Rhea" id="RHEA:16229"/>
        <dbReference type="ChEBI" id="CHEBI:15378"/>
        <dbReference type="ChEBI" id="CHEBI:33019"/>
        <dbReference type="ChEBI" id="CHEBI:37563"/>
        <dbReference type="ChEBI" id="CHEBI:58332"/>
        <dbReference type="ChEBI" id="CHEBI:58608"/>
        <dbReference type="EC" id="2.7.7.41"/>
    </reaction>
</comment>
<evidence type="ECO:0000256" key="12">
    <source>
        <dbReference type="ARBA" id="ARBA00022695"/>
    </source>
</evidence>
<dbReference type="OrthoDB" id="9799199at2"/>
<comment type="subcellular location">
    <subcellularLocation>
        <location evidence="2">Cell membrane</location>
        <topology evidence="2">Multi-pass membrane protein</topology>
    </subcellularLocation>
</comment>
<name>A0A2W1MZP1_9FLAO</name>
<dbReference type="Pfam" id="PF01148">
    <property type="entry name" value="CTP_transf_1"/>
    <property type="match status" value="1"/>
</dbReference>
<keyword evidence="8" id="KW-1003">Cell membrane</keyword>
<keyword evidence="14" id="KW-0443">Lipid metabolism</keyword>
<keyword evidence="21" id="KW-1185">Reference proteome</keyword>
<evidence type="ECO:0000256" key="9">
    <source>
        <dbReference type="ARBA" id="ARBA00022516"/>
    </source>
</evidence>
<dbReference type="PANTHER" id="PTHR46382:SF1">
    <property type="entry name" value="PHOSPHATIDATE CYTIDYLYLTRANSFERASE"/>
    <property type="match status" value="1"/>
</dbReference>
<evidence type="ECO:0000256" key="16">
    <source>
        <dbReference type="ARBA" id="ARBA00023209"/>
    </source>
</evidence>
<evidence type="ECO:0000256" key="8">
    <source>
        <dbReference type="ARBA" id="ARBA00022475"/>
    </source>
</evidence>
<feature type="transmembrane region" description="Helical" evidence="19">
    <location>
        <begin position="206"/>
        <end position="226"/>
    </location>
</feature>
<evidence type="ECO:0000256" key="18">
    <source>
        <dbReference type="RuleBase" id="RU003938"/>
    </source>
</evidence>
<evidence type="ECO:0000256" key="7">
    <source>
        <dbReference type="ARBA" id="ARBA00019373"/>
    </source>
</evidence>
<evidence type="ECO:0000256" key="5">
    <source>
        <dbReference type="ARBA" id="ARBA00010185"/>
    </source>
</evidence>
<dbReference type="AlphaFoldDB" id="A0A2W1MZP1"/>
<dbReference type="GO" id="GO:0005886">
    <property type="term" value="C:plasma membrane"/>
    <property type="evidence" value="ECO:0007669"/>
    <property type="project" value="UniProtKB-SubCell"/>
</dbReference>
<evidence type="ECO:0000313" key="20">
    <source>
        <dbReference type="EMBL" id="PZE16864.1"/>
    </source>
</evidence>
<evidence type="ECO:0000256" key="10">
    <source>
        <dbReference type="ARBA" id="ARBA00022679"/>
    </source>
</evidence>
<feature type="transmembrane region" description="Helical" evidence="19">
    <location>
        <begin position="105"/>
        <end position="125"/>
    </location>
</feature>
<feature type="transmembrane region" description="Helical" evidence="19">
    <location>
        <begin position="181"/>
        <end position="200"/>
    </location>
</feature>
<gene>
    <name evidence="20" type="ORF">DNU06_11445</name>
</gene>
<evidence type="ECO:0000256" key="17">
    <source>
        <dbReference type="ARBA" id="ARBA00023264"/>
    </source>
</evidence>
<feature type="transmembrane region" description="Helical" evidence="19">
    <location>
        <begin position="54"/>
        <end position="73"/>
    </location>
</feature>
<keyword evidence="10 18" id="KW-0808">Transferase</keyword>
<keyword evidence="9" id="KW-0444">Lipid biosynthesis</keyword>
<feature type="transmembrane region" description="Helical" evidence="19">
    <location>
        <begin position="6"/>
        <end position="33"/>
    </location>
</feature>
<dbReference type="PROSITE" id="PS01315">
    <property type="entry name" value="CDS"/>
    <property type="match status" value="1"/>
</dbReference>
<evidence type="ECO:0000256" key="11">
    <source>
        <dbReference type="ARBA" id="ARBA00022692"/>
    </source>
</evidence>
<evidence type="ECO:0000256" key="14">
    <source>
        <dbReference type="ARBA" id="ARBA00023098"/>
    </source>
</evidence>
<dbReference type="EC" id="2.7.7.41" evidence="6 18"/>
<evidence type="ECO:0000256" key="15">
    <source>
        <dbReference type="ARBA" id="ARBA00023136"/>
    </source>
</evidence>
<keyword evidence="12 18" id="KW-0548">Nucleotidyltransferase</keyword>
<dbReference type="RefSeq" id="WP_111063473.1">
    <property type="nucleotide sequence ID" value="NZ_JBHUCU010000007.1"/>
</dbReference>
<evidence type="ECO:0000256" key="13">
    <source>
        <dbReference type="ARBA" id="ARBA00022989"/>
    </source>
</evidence>
<dbReference type="GO" id="GO:0004605">
    <property type="term" value="F:phosphatidate cytidylyltransferase activity"/>
    <property type="evidence" value="ECO:0007669"/>
    <property type="project" value="UniProtKB-EC"/>
</dbReference>
<evidence type="ECO:0000313" key="21">
    <source>
        <dbReference type="Proteomes" id="UP000249248"/>
    </source>
</evidence>
<comment type="pathway">
    <text evidence="4">Lipid metabolism.</text>
</comment>
<organism evidence="20 21">
    <name type="scientific">Putridiphycobacter roseus</name>
    <dbReference type="NCBI Taxonomy" id="2219161"/>
    <lineage>
        <taxon>Bacteria</taxon>
        <taxon>Pseudomonadati</taxon>
        <taxon>Bacteroidota</taxon>
        <taxon>Flavobacteriia</taxon>
        <taxon>Flavobacteriales</taxon>
        <taxon>Crocinitomicaceae</taxon>
        <taxon>Putridiphycobacter</taxon>
    </lineage>
</organism>
<evidence type="ECO:0000256" key="2">
    <source>
        <dbReference type="ARBA" id="ARBA00004651"/>
    </source>
</evidence>